<dbReference type="PRINTS" id="PR00598">
    <property type="entry name" value="HTHMARR"/>
</dbReference>
<dbReference type="InterPro" id="IPR036388">
    <property type="entry name" value="WH-like_DNA-bd_sf"/>
</dbReference>
<dbReference type="EMBL" id="BAABFR010000009">
    <property type="protein sequence ID" value="GAA4386240.1"/>
    <property type="molecule type" value="Genomic_DNA"/>
</dbReference>
<sequence>MGAPGDGPPCGGVETVAVDAARADDIDQIIRAIVGVAKRTRGELRNLHPDIGYVDYTLLFVLGENPHLRAVDLAEVVAIDKSTASRQLASLERRGLLRRERDPERPRSRRLELTERAREILCDADAAWRRRIAERTREWPAEDLHAFATLIDRYTAADQGE</sequence>
<evidence type="ECO:0000313" key="3">
    <source>
        <dbReference type="Proteomes" id="UP001500635"/>
    </source>
</evidence>
<dbReference type="Proteomes" id="UP001500635">
    <property type="component" value="Unassembled WGS sequence"/>
</dbReference>
<evidence type="ECO:0000313" key="2">
    <source>
        <dbReference type="EMBL" id="GAA4386240.1"/>
    </source>
</evidence>
<comment type="caution">
    <text evidence="2">The sequence shown here is derived from an EMBL/GenBank/DDBJ whole genome shotgun (WGS) entry which is preliminary data.</text>
</comment>
<dbReference type="InterPro" id="IPR039422">
    <property type="entry name" value="MarR/SlyA-like"/>
</dbReference>
<dbReference type="Pfam" id="PF12802">
    <property type="entry name" value="MarR_2"/>
    <property type="match status" value="1"/>
</dbReference>
<dbReference type="SMART" id="SM00347">
    <property type="entry name" value="HTH_MARR"/>
    <property type="match status" value="1"/>
</dbReference>
<keyword evidence="3" id="KW-1185">Reference proteome</keyword>
<organism evidence="2 3">
    <name type="scientific">Tsukamurella soli</name>
    <dbReference type="NCBI Taxonomy" id="644556"/>
    <lineage>
        <taxon>Bacteria</taxon>
        <taxon>Bacillati</taxon>
        <taxon>Actinomycetota</taxon>
        <taxon>Actinomycetes</taxon>
        <taxon>Mycobacteriales</taxon>
        <taxon>Tsukamurellaceae</taxon>
        <taxon>Tsukamurella</taxon>
    </lineage>
</organism>
<dbReference type="PANTHER" id="PTHR33164">
    <property type="entry name" value="TRANSCRIPTIONAL REGULATOR, MARR FAMILY"/>
    <property type="match status" value="1"/>
</dbReference>
<name>A0ABP8J725_9ACTN</name>
<feature type="domain" description="HTH marR-type" evidence="1">
    <location>
        <begin position="26"/>
        <end position="156"/>
    </location>
</feature>
<evidence type="ECO:0000259" key="1">
    <source>
        <dbReference type="PROSITE" id="PS50995"/>
    </source>
</evidence>
<dbReference type="SUPFAM" id="SSF46785">
    <property type="entry name" value="Winged helix' DNA-binding domain"/>
    <property type="match status" value="1"/>
</dbReference>
<dbReference type="PROSITE" id="PS50995">
    <property type="entry name" value="HTH_MARR_2"/>
    <property type="match status" value="1"/>
</dbReference>
<dbReference type="InterPro" id="IPR000835">
    <property type="entry name" value="HTH_MarR-typ"/>
</dbReference>
<reference evidence="3" key="1">
    <citation type="journal article" date="2019" name="Int. J. Syst. Evol. Microbiol.">
        <title>The Global Catalogue of Microorganisms (GCM) 10K type strain sequencing project: providing services to taxonomists for standard genome sequencing and annotation.</title>
        <authorList>
            <consortium name="The Broad Institute Genomics Platform"/>
            <consortium name="The Broad Institute Genome Sequencing Center for Infectious Disease"/>
            <person name="Wu L."/>
            <person name="Ma J."/>
        </authorList>
    </citation>
    <scope>NUCLEOTIDE SEQUENCE [LARGE SCALE GENOMIC DNA]</scope>
    <source>
        <strain evidence="3">JCM 17688</strain>
    </source>
</reference>
<proteinExistence type="predicted"/>
<protein>
    <recommendedName>
        <fullName evidence="1">HTH marR-type domain-containing protein</fullName>
    </recommendedName>
</protein>
<dbReference type="PANTHER" id="PTHR33164:SF57">
    <property type="entry name" value="MARR-FAMILY TRANSCRIPTIONAL REGULATOR"/>
    <property type="match status" value="1"/>
</dbReference>
<dbReference type="Gene3D" id="1.10.10.10">
    <property type="entry name" value="Winged helix-like DNA-binding domain superfamily/Winged helix DNA-binding domain"/>
    <property type="match status" value="1"/>
</dbReference>
<accession>A0ABP8J725</accession>
<gene>
    <name evidence="2" type="ORF">GCM10023147_09240</name>
</gene>
<dbReference type="InterPro" id="IPR036390">
    <property type="entry name" value="WH_DNA-bd_sf"/>
</dbReference>